<keyword evidence="3" id="KW-1185">Reference proteome</keyword>
<feature type="region of interest" description="Disordered" evidence="1">
    <location>
        <begin position="47"/>
        <end position="93"/>
    </location>
</feature>
<organism evidence="2 3">
    <name type="scientific">Vigna mungo</name>
    <name type="common">Black gram</name>
    <name type="synonym">Phaseolus mungo</name>
    <dbReference type="NCBI Taxonomy" id="3915"/>
    <lineage>
        <taxon>Eukaryota</taxon>
        <taxon>Viridiplantae</taxon>
        <taxon>Streptophyta</taxon>
        <taxon>Embryophyta</taxon>
        <taxon>Tracheophyta</taxon>
        <taxon>Spermatophyta</taxon>
        <taxon>Magnoliopsida</taxon>
        <taxon>eudicotyledons</taxon>
        <taxon>Gunneridae</taxon>
        <taxon>Pentapetalae</taxon>
        <taxon>rosids</taxon>
        <taxon>fabids</taxon>
        <taxon>Fabales</taxon>
        <taxon>Fabaceae</taxon>
        <taxon>Papilionoideae</taxon>
        <taxon>50 kb inversion clade</taxon>
        <taxon>NPAAA clade</taxon>
        <taxon>indigoferoid/millettioid clade</taxon>
        <taxon>Phaseoleae</taxon>
        <taxon>Vigna</taxon>
    </lineage>
</organism>
<evidence type="ECO:0000256" key="1">
    <source>
        <dbReference type="SAM" id="MobiDB-lite"/>
    </source>
</evidence>
<reference evidence="2 3" key="1">
    <citation type="journal article" date="2023" name="Life. Sci Alliance">
        <title>Evolutionary insights into 3D genome organization and epigenetic landscape of Vigna mungo.</title>
        <authorList>
            <person name="Junaid A."/>
            <person name="Singh B."/>
            <person name="Bhatia S."/>
        </authorList>
    </citation>
    <scope>NUCLEOTIDE SEQUENCE [LARGE SCALE GENOMIC DNA]</scope>
    <source>
        <strain evidence="2">Urdbean</strain>
    </source>
</reference>
<gene>
    <name evidence="2" type="ORF">V8G54_015892</name>
</gene>
<dbReference type="EMBL" id="CP144696">
    <property type="protein sequence ID" value="WVZ11362.1"/>
    <property type="molecule type" value="Genomic_DNA"/>
</dbReference>
<proteinExistence type="predicted"/>
<dbReference type="Proteomes" id="UP001374535">
    <property type="component" value="Chromosome 5"/>
</dbReference>
<accession>A0AAQ3NN06</accession>
<name>A0AAQ3NN06_VIGMU</name>
<evidence type="ECO:0000313" key="3">
    <source>
        <dbReference type="Proteomes" id="UP001374535"/>
    </source>
</evidence>
<sequence>MNNCTIRGHVRPAKPILLHLITNHHNLIHIPITAQTIQQRVVCNNIRPNPLQNHRPPQPNRLPHSPSKEMPFHQRTKSVSIRPATSPYHLPENSERQLNLPNIRKATNDTRVTHNIRINPFPHHLIHQTKHLPNSPLLAQSTNQSIANRHHILHPISLRRLPRLIHPTIPTHSRHNSRVTDLIRDTPSIGHFHKQLAGTIHLPIFTQCLQKNIVSKHIRLQPFTLHVLINSPNDVKPVFSFTNKRIEQVVVNFHSGLTPKLLDPVKQLQSPLTQPSSLVRVQNAYEQALRTGDAFDFHLLKEIMNVIDLDVAASEFLDHDVVG</sequence>
<protein>
    <submittedName>
        <fullName evidence="2">Uncharacterized protein</fullName>
    </submittedName>
</protein>
<dbReference type="AlphaFoldDB" id="A0AAQ3NN06"/>
<evidence type="ECO:0000313" key="2">
    <source>
        <dbReference type="EMBL" id="WVZ11362.1"/>
    </source>
</evidence>